<protein>
    <submittedName>
        <fullName evidence="2">Uncharacterized protein</fullName>
    </submittedName>
</protein>
<sequence>MYIPYTHHVAPAEMAHVTAAFRHGLMFGVLRWVLTAAFAVAVIGLVVARLLA</sequence>
<evidence type="ECO:0000313" key="2">
    <source>
        <dbReference type="EMBL" id="MBR0670674.1"/>
    </source>
</evidence>
<evidence type="ECO:0000256" key="1">
    <source>
        <dbReference type="SAM" id="Phobius"/>
    </source>
</evidence>
<organism evidence="2 3">
    <name type="scientific">Neoroseomonas soli</name>
    <dbReference type="NCBI Taxonomy" id="1081025"/>
    <lineage>
        <taxon>Bacteria</taxon>
        <taxon>Pseudomonadati</taxon>
        <taxon>Pseudomonadota</taxon>
        <taxon>Alphaproteobacteria</taxon>
        <taxon>Acetobacterales</taxon>
        <taxon>Acetobacteraceae</taxon>
        <taxon>Neoroseomonas</taxon>
    </lineage>
</organism>
<gene>
    <name evidence="2" type="ORF">GXW76_05785</name>
</gene>
<keyword evidence="1" id="KW-0812">Transmembrane</keyword>
<dbReference type="EMBL" id="JAAEDM010000009">
    <property type="protein sequence ID" value="MBR0670674.1"/>
    <property type="molecule type" value="Genomic_DNA"/>
</dbReference>
<name>A0A9X9WU45_9PROT</name>
<dbReference type="AlphaFoldDB" id="A0A9X9WU45"/>
<accession>A0A9X9WU45</accession>
<dbReference type="RefSeq" id="WP_211861043.1">
    <property type="nucleotide sequence ID" value="NZ_JAAEDM010000009.1"/>
</dbReference>
<reference evidence="2" key="2">
    <citation type="journal article" date="2021" name="Syst. Appl. Microbiol.">
        <title>Roseomonas hellenica sp. nov., isolated from roots of wild-growing Alkanna tinctoria.</title>
        <authorList>
            <person name="Rat A."/>
            <person name="Naranjo H.D."/>
            <person name="Lebbe L."/>
            <person name="Cnockaert M."/>
            <person name="Krigas N."/>
            <person name="Grigoriadou K."/>
            <person name="Maloupa E."/>
            <person name="Willems A."/>
        </authorList>
    </citation>
    <scope>NUCLEOTIDE SEQUENCE</scope>
    <source>
        <strain evidence="2">LMG 31231</strain>
    </source>
</reference>
<keyword evidence="1" id="KW-0472">Membrane</keyword>
<keyword evidence="1" id="KW-1133">Transmembrane helix</keyword>
<keyword evidence="3" id="KW-1185">Reference proteome</keyword>
<evidence type="ECO:0000313" key="3">
    <source>
        <dbReference type="Proteomes" id="UP001138751"/>
    </source>
</evidence>
<feature type="transmembrane region" description="Helical" evidence="1">
    <location>
        <begin position="29"/>
        <end position="51"/>
    </location>
</feature>
<comment type="caution">
    <text evidence="2">The sequence shown here is derived from an EMBL/GenBank/DDBJ whole genome shotgun (WGS) entry which is preliminary data.</text>
</comment>
<reference evidence="2" key="1">
    <citation type="submission" date="2020-01" db="EMBL/GenBank/DDBJ databases">
        <authorList>
            <person name="Rat A."/>
        </authorList>
    </citation>
    <scope>NUCLEOTIDE SEQUENCE</scope>
    <source>
        <strain evidence="2">LMG 31231</strain>
    </source>
</reference>
<dbReference type="Proteomes" id="UP001138751">
    <property type="component" value="Unassembled WGS sequence"/>
</dbReference>
<proteinExistence type="predicted"/>